<dbReference type="EMBL" id="UWOC01000150">
    <property type="protein sequence ID" value="VCU09608.1"/>
    <property type="molecule type" value="Genomic_DNA"/>
</dbReference>
<keyword evidence="4" id="KW-1185">Reference proteome</keyword>
<evidence type="ECO:0000256" key="2">
    <source>
        <dbReference type="SAM" id="Phobius"/>
    </source>
</evidence>
<comment type="caution">
    <text evidence="3">The sequence shown here is derived from an EMBL/GenBank/DDBJ whole genome shotgun (WGS) entry which is preliminary data.</text>
</comment>
<gene>
    <name evidence="3" type="ORF">RHODGE_RHODGE_02779</name>
</gene>
<name>A0A447CWC8_9BRAD</name>
<dbReference type="AlphaFoldDB" id="A0A447CWC8"/>
<accession>A0A447CWC8</accession>
<proteinExistence type="predicted"/>
<organism evidence="3 4">
    <name type="scientific">Rhodoplanes serenus</name>
    <dbReference type="NCBI Taxonomy" id="200615"/>
    <lineage>
        <taxon>Bacteria</taxon>
        <taxon>Pseudomonadati</taxon>
        <taxon>Pseudomonadota</taxon>
        <taxon>Alphaproteobacteria</taxon>
        <taxon>Hyphomicrobiales</taxon>
        <taxon>Nitrobacteraceae</taxon>
        <taxon>Rhodoplanes</taxon>
    </lineage>
</organism>
<evidence type="ECO:0000313" key="4">
    <source>
        <dbReference type="Proteomes" id="UP000289200"/>
    </source>
</evidence>
<evidence type="ECO:0000256" key="1">
    <source>
        <dbReference type="SAM" id="MobiDB-lite"/>
    </source>
</evidence>
<dbReference type="Proteomes" id="UP000289200">
    <property type="component" value="Unassembled WGS sequence"/>
</dbReference>
<keyword evidence="2" id="KW-0812">Transmembrane</keyword>
<sequence>MVAQMRRTFEQFAEPRSMLDGRTLHDLGAAVTVRWALASVLAMATGLLLLVGAATPPAFEACRSLIDGDERLACYDRVADQQSAGPAKGATAPPLPGRP</sequence>
<reference evidence="4" key="1">
    <citation type="submission" date="2018-10" db="EMBL/GenBank/DDBJ databases">
        <authorList>
            <person name="Peiro R."/>
            <person name="Begona"/>
            <person name="Cbmso G."/>
            <person name="Lopez M."/>
            <person name="Gonzalez S."/>
            <person name="Sacristan E."/>
            <person name="Castillo E."/>
        </authorList>
    </citation>
    <scope>NUCLEOTIDE SEQUENCE [LARGE SCALE GENOMIC DNA]</scope>
</reference>
<feature type="transmembrane region" description="Helical" evidence="2">
    <location>
        <begin position="35"/>
        <end position="54"/>
    </location>
</feature>
<keyword evidence="2" id="KW-1133">Transmembrane helix</keyword>
<keyword evidence="2" id="KW-0472">Membrane</keyword>
<feature type="region of interest" description="Disordered" evidence="1">
    <location>
        <begin position="80"/>
        <end position="99"/>
    </location>
</feature>
<evidence type="ECO:0000313" key="3">
    <source>
        <dbReference type="EMBL" id="VCU09608.1"/>
    </source>
</evidence>
<protein>
    <submittedName>
        <fullName evidence="3">Uncharacterized protein</fullName>
    </submittedName>
</protein>